<comment type="catalytic activity">
    <reaction evidence="10">
        <text>(R)-lanthionine ketimine + NADPH + 2 H(+) = (3R,5R)-1,4-thiomorpholine-3,5-dicarboxylate + NADP(+)</text>
        <dbReference type="Rhea" id="RHEA:68040"/>
        <dbReference type="ChEBI" id="CHEBI:15378"/>
        <dbReference type="ChEBI" id="CHEBI:57783"/>
        <dbReference type="ChEBI" id="CHEBI:58349"/>
        <dbReference type="ChEBI" id="CHEBI:176891"/>
        <dbReference type="ChEBI" id="CHEBI:176892"/>
    </reaction>
    <physiologicalReaction direction="left-to-right" evidence="10">
        <dbReference type="Rhea" id="RHEA:68041"/>
    </physiologicalReaction>
</comment>
<dbReference type="InterPro" id="IPR023401">
    <property type="entry name" value="ODC_N"/>
</dbReference>
<dbReference type="GO" id="GO:0042403">
    <property type="term" value="P:thyroid hormone metabolic process"/>
    <property type="evidence" value="ECO:0007669"/>
    <property type="project" value="TreeGrafter"/>
</dbReference>
<evidence type="ECO:0000256" key="7">
    <source>
        <dbReference type="ARBA" id="ARBA00093203"/>
    </source>
</evidence>
<reference evidence="18" key="1">
    <citation type="submission" date="2021-01" db="EMBL/GenBank/DDBJ databases">
        <authorList>
            <person name="Zahm M."/>
            <person name="Roques C."/>
            <person name="Cabau C."/>
            <person name="Klopp C."/>
            <person name="Donnadieu C."/>
            <person name="Jouanno E."/>
            <person name="Lampietro C."/>
            <person name="Louis A."/>
            <person name="Herpin A."/>
            <person name="Echchiki A."/>
            <person name="Berthelot C."/>
            <person name="Parey E."/>
            <person name="Roest-Crollius H."/>
            <person name="Braasch I."/>
            <person name="Postlethwait J."/>
            <person name="Bobe J."/>
            <person name="Montfort J."/>
            <person name="Bouchez O."/>
            <person name="Begum T."/>
            <person name="Mejri S."/>
            <person name="Adams A."/>
            <person name="Chen W.-J."/>
            <person name="Guiguen Y."/>
        </authorList>
    </citation>
    <scope>NUCLEOTIDE SEQUENCE</scope>
    <source>
        <strain evidence="18">YG-15Mar2019-1</strain>
        <tissue evidence="18">Brain</tissue>
    </source>
</reference>
<evidence type="ECO:0000256" key="8">
    <source>
        <dbReference type="ARBA" id="ARBA00093226"/>
    </source>
</evidence>
<dbReference type="Proteomes" id="UP001046870">
    <property type="component" value="Chromosome 1"/>
</dbReference>
<comment type="catalytic activity">
    <reaction evidence="8">
        <text>(3R)-1,4-thiomorpholine-3-carboxylate + NAD(+) = 3,4-dehydrothiomorpholine-3-carboxylate + NADH + 2 H(+)</text>
        <dbReference type="Rhea" id="RHEA:12504"/>
        <dbReference type="ChEBI" id="CHEBI:15378"/>
        <dbReference type="ChEBI" id="CHEBI:57540"/>
        <dbReference type="ChEBI" id="CHEBI:57945"/>
        <dbReference type="ChEBI" id="CHEBI:58517"/>
        <dbReference type="ChEBI" id="CHEBI:176873"/>
        <dbReference type="EC" id="1.5.1.25"/>
    </reaction>
    <physiologicalReaction direction="right-to-left" evidence="8">
        <dbReference type="Rhea" id="RHEA:12506"/>
    </physiologicalReaction>
</comment>
<dbReference type="GO" id="GO:0050241">
    <property type="term" value="F:pyrroline-2-carboxylate reductase activity"/>
    <property type="evidence" value="ECO:0007669"/>
    <property type="project" value="UniProtKB-EC"/>
</dbReference>
<gene>
    <name evidence="18" type="ORF">MATL_G00007910</name>
</gene>
<organism evidence="18 19">
    <name type="scientific">Megalops atlanticus</name>
    <name type="common">Tarpon</name>
    <name type="synonym">Clupea gigantea</name>
    <dbReference type="NCBI Taxonomy" id="7932"/>
    <lineage>
        <taxon>Eukaryota</taxon>
        <taxon>Metazoa</taxon>
        <taxon>Chordata</taxon>
        <taxon>Craniata</taxon>
        <taxon>Vertebrata</taxon>
        <taxon>Euteleostomi</taxon>
        <taxon>Actinopterygii</taxon>
        <taxon>Neopterygii</taxon>
        <taxon>Teleostei</taxon>
        <taxon>Elopiformes</taxon>
        <taxon>Megalopidae</taxon>
        <taxon>Megalops</taxon>
    </lineage>
</organism>
<protein>
    <recommendedName>
        <fullName evidence="3">Ketimine reductase mu-crystallin</fullName>
        <ecNumber evidence="16">1.5.1.1</ecNumber>
        <ecNumber evidence="2">1.5.1.25</ecNumber>
    </recommendedName>
    <alternativeName>
        <fullName evidence="17">1-piperideine-2-carboxylate/1-pyrroline-2-carboxylate reductase</fullName>
    </alternativeName>
    <alternativeName>
        <fullName evidence="4">NADP-regulated thyroid-hormone-binding protein</fullName>
    </alternativeName>
</protein>
<sequence length="320" mass="35040">MSELPVLISRDEVMRFLQNGDLIPRLEAVLGKFSERNNAEVIQPLRTTIPLQKYNGFLGIMPAYVAHEDILATKMVSFYQRDKDSVLPAHQATVLLFDPERGNVTAVMDGTVITEKRTAAVSAISAKLLMPASAEVLCILGSGPQAVSHYEVFTEMFSFREIRVWSRRRERAEQFASALQGPVTVYSSVKDAVVGADVIITVTMATEPVLLGEWVKPGAHVAAVGACRPNWRELDDALMREAVVYVDSREGAAAESGDIILSGASVFAELGEVINGTKPAEREKTTVFKSLGMGIQDAVSAKLVFDQWKSQQLRTNTKDP</sequence>
<dbReference type="Pfam" id="PF02423">
    <property type="entry name" value="OCD_Mu_crystall"/>
    <property type="match status" value="1"/>
</dbReference>
<proteinExistence type="inferred from homology"/>
<accession>A0A9D3QJ63</accession>
<dbReference type="PANTHER" id="PTHR13812">
    <property type="entry name" value="KETIMINE REDUCTASE MU-CRYSTALLIN"/>
    <property type="match status" value="1"/>
</dbReference>
<evidence type="ECO:0000256" key="6">
    <source>
        <dbReference type="ARBA" id="ARBA00093197"/>
    </source>
</evidence>
<evidence type="ECO:0000256" key="5">
    <source>
        <dbReference type="ARBA" id="ARBA00093190"/>
    </source>
</evidence>
<comment type="catalytic activity">
    <reaction evidence="13">
        <text>L-proline + NAD(+) = 1-pyrroline-2-carboxylate + NADH + H(+)</text>
        <dbReference type="Rhea" id="RHEA:20321"/>
        <dbReference type="ChEBI" id="CHEBI:15378"/>
        <dbReference type="ChEBI" id="CHEBI:39785"/>
        <dbReference type="ChEBI" id="CHEBI:57540"/>
        <dbReference type="ChEBI" id="CHEBI:57945"/>
        <dbReference type="ChEBI" id="CHEBI:60039"/>
        <dbReference type="EC" id="1.5.1.1"/>
    </reaction>
    <physiologicalReaction direction="right-to-left" evidence="13">
        <dbReference type="Rhea" id="RHEA:20323"/>
    </physiologicalReaction>
</comment>
<evidence type="ECO:0000313" key="18">
    <source>
        <dbReference type="EMBL" id="KAG7491849.1"/>
    </source>
</evidence>
<dbReference type="EC" id="1.5.1.1" evidence="16"/>
<dbReference type="PANTHER" id="PTHR13812:SF19">
    <property type="entry name" value="KETIMINE REDUCTASE MU-CRYSTALLIN"/>
    <property type="match status" value="1"/>
</dbReference>
<dbReference type="Gene3D" id="3.40.50.720">
    <property type="entry name" value="NAD(P)-binding Rossmann-like Domain"/>
    <property type="match status" value="1"/>
</dbReference>
<evidence type="ECO:0000256" key="14">
    <source>
        <dbReference type="ARBA" id="ARBA00093273"/>
    </source>
</evidence>
<comment type="catalytic activity">
    <reaction evidence="11">
        <text>(S)-cystathionine ketimine + NADH + 2 H(+) = (3R,5S)-2,3,5,6,7-pentahydro-1,4-thiazepine-3,5-dicarboxylate + NAD(+)</text>
        <dbReference type="Rhea" id="RHEA:68032"/>
        <dbReference type="ChEBI" id="CHEBI:15378"/>
        <dbReference type="ChEBI" id="CHEBI:57540"/>
        <dbReference type="ChEBI" id="CHEBI:57945"/>
        <dbReference type="ChEBI" id="CHEBI:176808"/>
        <dbReference type="ChEBI" id="CHEBI:176810"/>
    </reaction>
    <physiologicalReaction direction="left-to-right" evidence="11">
        <dbReference type="Rhea" id="RHEA:68033"/>
    </physiologicalReaction>
</comment>
<evidence type="ECO:0000256" key="4">
    <source>
        <dbReference type="ARBA" id="ARBA00033420"/>
    </source>
</evidence>
<keyword evidence="19" id="KW-1185">Reference proteome</keyword>
<name>A0A9D3QJ63_MEGAT</name>
<dbReference type="PIRSF" id="PIRSF001439">
    <property type="entry name" value="CryM"/>
    <property type="match status" value="1"/>
</dbReference>
<dbReference type="Gene3D" id="3.30.1780.10">
    <property type="entry name" value="ornithine cyclodeaminase, domain 1"/>
    <property type="match status" value="1"/>
</dbReference>
<comment type="catalytic activity">
    <reaction evidence="12">
        <text>(3R)-1,4-thiomorpholine-3-carboxylate + NADP(+) = 3,4-dehydrothiomorpholine-3-carboxylate + NADPH + 2 H(+)</text>
        <dbReference type="Rhea" id="RHEA:12500"/>
        <dbReference type="ChEBI" id="CHEBI:15378"/>
        <dbReference type="ChEBI" id="CHEBI:57783"/>
        <dbReference type="ChEBI" id="CHEBI:58349"/>
        <dbReference type="ChEBI" id="CHEBI:58517"/>
        <dbReference type="ChEBI" id="CHEBI:176873"/>
        <dbReference type="EC" id="1.5.1.25"/>
    </reaction>
    <physiologicalReaction direction="right-to-left" evidence="12">
        <dbReference type="Rhea" id="RHEA:12502"/>
    </physiologicalReaction>
</comment>
<comment type="caution">
    <text evidence="18">The sequence shown here is derived from an EMBL/GenBank/DDBJ whole genome shotgun (WGS) entry which is preliminary data.</text>
</comment>
<evidence type="ECO:0000256" key="17">
    <source>
        <dbReference type="ARBA" id="ARBA00093650"/>
    </source>
</evidence>
<evidence type="ECO:0000256" key="1">
    <source>
        <dbReference type="ARBA" id="ARBA00008903"/>
    </source>
</evidence>
<evidence type="ECO:0000256" key="12">
    <source>
        <dbReference type="ARBA" id="ARBA00093263"/>
    </source>
</evidence>
<comment type="catalytic activity">
    <reaction evidence="7">
        <text>L-proline + NADP(+) = 1-pyrroline-2-carboxylate + NADPH + H(+)</text>
        <dbReference type="Rhea" id="RHEA:20317"/>
        <dbReference type="ChEBI" id="CHEBI:15378"/>
        <dbReference type="ChEBI" id="CHEBI:39785"/>
        <dbReference type="ChEBI" id="CHEBI:57783"/>
        <dbReference type="ChEBI" id="CHEBI:58349"/>
        <dbReference type="ChEBI" id="CHEBI:60039"/>
        <dbReference type="EC" id="1.5.1.1"/>
    </reaction>
    <physiologicalReaction direction="right-to-left" evidence="7">
        <dbReference type="Rhea" id="RHEA:20319"/>
    </physiologicalReaction>
</comment>
<comment type="catalytic activity">
    <reaction evidence="5">
        <text>L-pipecolate + NAD(+) = Delta(1)-piperideine-2-carboxylate + NADH + H(+)</text>
        <dbReference type="Rhea" id="RHEA:30807"/>
        <dbReference type="ChEBI" id="CHEBI:15378"/>
        <dbReference type="ChEBI" id="CHEBI:57540"/>
        <dbReference type="ChEBI" id="CHEBI:57945"/>
        <dbReference type="ChEBI" id="CHEBI:61185"/>
        <dbReference type="ChEBI" id="CHEBI:77631"/>
        <dbReference type="EC" id="1.5.1.1"/>
    </reaction>
    <physiologicalReaction direction="right-to-left" evidence="5">
        <dbReference type="Rhea" id="RHEA:30809"/>
    </physiologicalReaction>
</comment>
<comment type="catalytic activity">
    <reaction evidence="14">
        <text>L-pipecolate + NADP(+) = Delta(1)-piperideine-2-carboxylate + NADPH + H(+)</text>
        <dbReference type="Rhea" id="RHEA:12524"/>
        <dbReference type="ChEBI" id="CHEBI:15378"/>
        <dbReference type="ChEBI" id="CHEBI:57783"/>
        <dbReference type="ChEBI" id="CHEBI:58349"/>
        <dbReference type="ChEBI" id="CHEBI:61185"/>
        <dbReference type="ChEBI" id="CHEBI:77631"/>
        <dbReference type="EC" id="1.5.1.1"/>
    </reaction>
    <physiologicalReaction direction="right-to-left" evidence="14">
        <dbReference type="Rhea" id="RHEA:12526"/>
    </physiologicalReaction>
</comment>
<dbReference type="AlphaFoldDB" id="A0A9D3QJ63"/>
<evidence type="ECO:0000256" key="13">
    <source>
        <dbReference type="ARBA" id="ARBA00093264"/>
    </source>
</evidence>
<evidence type="ECO:0000256" key="11">
    <source>
        <dbReference type="ARBA" id="ARBA00093250"/>
    </source>
</evidence>
<dbReference type="GO" id="GO:0047127">
    <property type="term" value="F:thiomorpholine-carboxylate dehydrogenase activity"/>
    <property type="evidence" value="ECO:0007669"/>
    <property type="project" value="UniProtKB-EC"/>
</dbReference>
<evidence type="ECO:0000256" key="2">
    <source>
        <dbReference type="ARBA" id="ARBA00012883"/>
    </source>
</evidence>
<dbReference type="OrthoDB" id="41492at2759"/>
<comment type="similarity">
    <text evidence="1">Belongs to the ornithine cyclodeaminase/mu-crystallin family.</text>
</comment>
<dbReference type="InterPro" id="IPR003462">
    <property type="entry name" value="ODC_Mu_crystall"/>
</dbReference>
<comment type="subunit">
    <text evidence="15">Homodimer. Binds the thyroid hormone triiodothyronine (T3); T3 binding inhibits enzymatic activity.</text>
</comment>
<dbReference type="EMBL" id="JAFDVH010000001">
    <property type="protein sequence ID" value="KAG7491849.1"/>
    <property type="molecule type" value="Genomic_DNA"/>
</dbReference>
<evidence type="ECO:0000256" key="9">
    <source>
        <dbReference type="ARBA" id="ARBA00093227"/>
    </source>
</evidence>
<dbReference type="GO" id="GO:0005737">
    <property type="term" value="C:cytoplasm"/>
    <property type="evidence" value="ECO:0007669"/>
    <property type="project" value="TreeGrafter"/>
</dbReference>
<evidence type="ECO:0000256" key="16">
    <source>
        <dbReference type="ARBA" id="ARBA00093598"/>
    </source>
</evidence>
<comment type="catalytic activity">
    <reaction evidence="9">
        <text>(S)-cystathionine ketimine + NADPH + 2 H(+) = (3R,5S)-2,3,5,6,7-pentahydro-1,4-thiazepine-3,5-dicarboxylate + NADP(+)</text>
        <dbReference type="Rhea" id="RHEA:68036"/>
        <dbReference type="ChEBI" id="CHEBI:15378"/>
        <dbReference type="ChEBI" id="CHEBI:57783"/>
        <dbReference type="ChEBI" id="CHEBI:58349"/>
        <dbReference type="ChEBI" id="CHEBI:176808"/>
        <dbReference type="ChEBI" id="CHEBI:176810"/>
    </reaction>
    <physiologicalReaction direction="left-to-right" evidence="9">
        <dbReference type="Rhea" id="RHEA:68037"/>
    </physiologicalReaction>
</comment>
<dbReference type="InterPro" id="IPR036291">
    <property type="entry name" value="NAD(P)-bd_dom_sf"/>
</dbReference>
<evidence type="ECO:0000256" key="10">
    <source>
        <dbReference type="ARBA" id="ARBA00093248"/>
    </source>
</evidence>
<dbReference type="EC" id="1.5.1.25" evidence="2"/>
<dbReference type="GO" id="GO:0070324">
    <property type="term" value="F:thyroid hormone binding"/>
    <property type="evidence" value="ECO:0007669"/>
    <property type="project" value="TreeGrafter"/>
</dbReference>
<evidence type="ECO:0000256" key="3">
    <source>
        <dbReference type="ARBA" id="ARBA00015173"/>
    </source>
</evidence>
<evidence type="ECO:0000256" key="15">
    <source>
        <dbReference type="ARBA" id="ARBA00093567"/>
    </source>
</evidence>
<evidence type="ECO:0000313" key="19">
    <source>
        <dbReference type="Proteomes" id="UP001046870"/>
    </source>
</evidence>
<dbReference type="FunFam" id="3.40.50.720:FF:000241">
    <property type="entry name" value="ketimine reductase mu-crystallin"/>
    <property type="match status" value="1"/>
</dbReference>
<dbReference type="SUPFAM" id="SSF51735">
    <property type="entry name" value="NAD(P)-binding Rossmann-fold domains"/>
    <property type="match status" value="1"/>
</dbReference>
<comment type="catalytic activity">
    <reaction evidence="6">
        <text>Delta(2)-thiazoline-2-carboxylate + NADPH + 2 H(+) = L-thiazolidine-2-carboxylate + NADP(+)</text>
        <dbReference type="Rhea" id="RHEA:68072"/>
        <dbReference type="ChEBI" id="CHEBI:15378"/>
        <dbReference type="ChEBI" id="CHEBI:57783"/>
        <dbReference type="ChEBI" id="CHEBI:58349"/>
        <dbReference type="ChEBI" id="CHEBI:176895"/>
        <dbReference type="ChEBI" id="CHEBI:176896"/>
    </reaction>
    <physiologicalReaction direction="left-to-right" evidence="6">
        <dbReference type="Rhea" id="RHEA:68073"/>
    </physiologicalReaction>
</comment>